<name>A0A0A9CIW2_ARUDO</name>
<reference evidence="1" key="2">
    <citation type="journal article" date="2015" name="Data Brief">
        <title>Shoot transcriptome of the giant reed, Arundo donax.</title>
        <authorList>
            <person name="Barrero R.A."/>
            <person name="Guerrero F.D."/>
            <person name="Moolhuijzen P."/>
            <person name="Goolsby J.A."/>
            <person name="Tidwell J."/>
            <person name="Bellgard S.E."/>
            <person name="Bellgard M.I."/>
        </authorList>
    </citation>
    <scope>NUCLEOTIDE SEQUENCE</scope>
    <source>
        <tissue evidence="1">Shoot tissue taken approximately 20 cm above the soil surface</tissue>
    </source>
</reference>
<reference evidence="1" key="1">
    <citation type="submission" date="2014-09" db="EMBL/GenBank/DDBJ databases">
        <authorList>
            <person name="Magalhaes I.L.F."/>
            <person name="Oliveira U."/>
            <person name="Santos F.R."/>
            <person name="Vidigal T.H.D.A."/>
            <person name="Brescovit A.D."/>
            <person name="Santos A.J."/>
        </authorList>
    </citation>
    <scope>NUCLEOTIDE SEQUENCE</scope>
    <source>
        <tissue evidence="1">Shoot tissue taken approximately 20 cm above the soil surface</tissue>
    </source>
</reference>
<organism evidence="1">
    <name type="scientific">Arundo donax</name>
    <name type="common">Giant reed</name>
    <name type="synonym">Donax arundinaceus</name>
    <dbReference type="NCBI Taxonomy" id="35708"/>
    <lineage>
        <taxon>Eukaryota</taxon>
        <taxon>Viridiplantae</taxon>
        <taxon>Streptophyta</taxon>
        <taxon>Embryophyta</taxon>
        <taxon>Tracheophyta</taxon>
        <taxon>Spermatophyta</taxon>
        <taxon>Magnoliopsida</taxon>
        <taxon>Liliopsida</taxon>
        <taxon>Poales</taxon>
        <taxon>Poaceae</taxon>
        <taxon>PACMAD clade</taxon>
        <taxon>Arundinoideae</taxon>
        <taxon>Arundineae</taxon>
        <taxon>Arundo</taxon>
    </lineage>
</organism>
<dbReference type="AlphaFoldDB" id="A0A0A9CIW2"/>
<accession>A0A0A9CIW2</accession>
<dbReference type="EMBL" id="GBRH01221671">
    <property type="protein sequence ID" value="JAD76224.1"/>
    <property type="molecule type" value="Transcribed_RNA"/>
</dbReference>
<evidence type="ECO:0000313" key="1">
    <source>
        <dbReference type="EMBL" id="JAD76224.1"/>
    </source>
</evidence>
<proteinExistence type="predicted"/>
<sequence>MGRHLPSNFALQPNAPKCIYMAIVPQPTKQQLSTLEMNHLSPILLSLLFHSLFI</sequence>
<protein>
    <submittedName>
        <fullName evidence="1">Uncharacterized protein</fullName>
    </submittedName>
</protein>